<dbReference type="Proteomes" id="UP000295063">
    <property type="component" value="Unassembled WGS sequence"/>
</dbReference>
<sequence length="119" mass="13779">MQGQCNFCVTKTRRILIQIMLGLILSGLFGLGFGYFVMLLWNGLLPDIWGWKEITYWQGVGLVILSRLLFGSHGYHKAVNQHKTDDGKSDRYYEQWWEREGAGSVNRYAKKITKEETSD</sequence>
<feature type="transmembrane region" description="Helical" evidence="1">
    <location>
        <begin position="21"/>
        <end position="42"/>
    </location>
</feature>
<feature type="transmembrane region" description="Helical" evidence="1">
    <location>
        <begin position="54"/>
        <end position="70"/>
    </location>
</feature>
<name>A0A4R1PWN6_9FIRM</name>
<dbReference type="RefSeq" id="WP_132080469.1">
    <property type="nucleotide sequence ID" value="NZ_SLUI01000007.1"/>
</dbReference>
<accession>A0A4R1PWN6</accession>
<reference evidence="2 3" key="1">
    <citation type="submission" date="2019-03" db="EMBL/GenBank/DDBJ databases">
        <title>Genomic Encyclopedia of Type Strains, Phase IV (KMG-IV): sequencing the most valuable type-strain genomes for metagenomic binning, comparative biology and taxonomic classification.</title>
        <authorList>
            <person name="Goeker M."/>
        </authorList>
    </citation>
    <scope>NUCLEOTIDE SEQUENCE [LARGE SCALE GENOMIC DNA]</scope>
    <source>
        <strain evidence="2 3">DSM 15969</strain>
    </source>
</reference>
<comment type="caution">
    <text evidence="2">The sequence shown here is derived from an EMBL/GenBank/DDBJ whole genome shotgun (WGS) entry which is preliminary data.</text>
</comment>
<keyword evidence="1" id="KW-0812">Transmembrane</keyword>
<keyword evidence="1" id="KW-0472">Membrane</keyword>
<dbReference type="OrthoDB" id="1799311at2"/>
<dbReference type="EMBL" id="SLUI01000007">
    <property type="protein sequence ID" value="TCL36876.1"/>
    <property type="molecule type" value="Genomic_DNA"/>
</dbReference>
<proteinExistence type="predicted"/>
<evidence type="ECO:0000313" key="2">
    <source>
        <dbReference type="EMBL" id="TCL36876.1"/>
    </source>
</evidence>
<keyword evidence="1" id="KW-1133">Transmembrane helix</keyword>
<protein>
    <submittedName>
        <fullName evidence="2">Uncharacterized protein</fullName>
    </submittedName>
</protein>
<organism evidence="2 3">
    <name type="scientific">Anaerospora hongkongensis</name>
    <dbReference type="NCBI Taxonomy" id="244830"/>
    <lineage>
        <taxon>Bacteria</taxon>
        <taxon>Bacillati</taxon>
        <taxon>Bacillota</taxon>
        <taxon>Negativicutes</taxon>
        <taxon>Selenomonadales</taxon>
        <taxon>Sporomusaceae</taxon>
        <taxon>Anaerospora</taxon>
    </lineage>
</organism>
<evidence type="ECO:0000256" key="1">
    <source>
        <dbReference type="SAM" id="Phobius"/>
    </source>
</evidence>
<keyword evidence="3" id="KW-1185">Reference proteome</keyword>
<gene>
    <name evidence="2" type="ORF">EV210_107140</name>
</gene>
<evidence type="ECO:0000313" key="3">
    <source>
        <dbReference type="Proteomes" id="UP000295063"/>
    </source>
</evidence>
<dbReference type="AlphaFoldDB" id="A0A4R1PWN6"/>